<dbReference type="GO" id="GO:0030036">
    <property type="term" value="P:actin cytoskeleton organization"/>
    <property type="evidence" value="ECO:0007669"/>
    <property type="project" value="TreeGrafter"/>
</dbReference>
<evidence type="ECO:0000313" key="4">
    <source>
        <dbReference type="EMBL" id="VDO99759.1"/>
    </source>
</evidence>
<dbReference type="InterPro" id="IPR001331">
    <property type="entry name" value="GDS_CDC24_CS"/>
</dbReference>
<dbReference type="PROSITE" id="PS00741">
    <property type="entry name" value="DH_1"/>
    <property type="match status" value="1"/>
</dbReference>
<dbReference type="PANTHER" id="PTHR12877:SF15">
    <property type="entry name" value="RHO GUANINE NUCLEOTIDE EXCHANGE FACTOR 17"/>
    <property type="match status" value="1"/>
</dbReference>
<dbReference type="CDD" id="cd00160">
    <property type="entry name" value="RhoGEF"/>
    <property type="match status" value="1"/>
</dbReference>
<accession>A0A3P8A8Y7</accession>
<sequence length="328" mass="38399">MTLIFEDARAFVVREIFETESSYVESLNLLVHKYLRPLKRPELCTLIEPGLLNSIFFQIPEILGHHELLYSALKARIERWDYRTKVGDIILNSFTKQSMIDTYTAFINNWRNARMAIRSACHAKPAFAKYLERCSREHKNKLTLDALLIMPVQRVPRYKLLIKELLKHTSVEHADYPLLLRAEKEIHELATKIDQIQTEVGMAEQMQQQLREIEAIVEGLDDLVAANRSFNRYDLTPNGTKERCFFLFSDLLVITTVKRRHASNARKGYQNFLEQHKFKLLMKVSLEDLNIIESKACLLVRMEEDLRVLGKVYELTMLLKSEHQVYSL</sequence>
<keyword evidence="2" id="KW-0175">Coiled coil</keyword>
<dbReference type="InterPro" id="IPR035899">
    <property type="entry name" value="DBL_dom_sf"/>
</dbReference>
<feature type="coiled-coil region" evidence="2">
    <location>
        <begin position="179"/>
        <end position="223"/>
    </location>
</feature>
<dbReference type="Pfam" id="PF00621">
    <property type="entry name" value="RhoGEF"/>
    <property type="match status" value="1"/>
</dbReference>
<protein>
    <recommendedName>
        <fullName evidence="3">DH domain-containing protein</fullName>
    </recommendedName>
</protein>
<evidence type="ECO:0000256" key="1">
    <source>
        <dbReference type="ARBA" id="ARBA00022658"/>
    </source>
</evidence>
<dbReference type="Proteomes" id="UP000270296">
    <property type="component" value="Unassembled WGS sequence"/>
</dbReference>
<name>A0A3P8A8Y7_9BILA</name>
<proteinExistence type="predicted"/>
<keyword evidence="1" id="KW-0344">Guanine-nucleotide releasing factor</keyword>
<dbReference type="GO" id="GO:0005085">
    <property type="term" value="F:guanyl-nucleotide exchange factor activity"/>
    <property type="evidence" value="ECO:0007669"/>
    <property type="project" value="UniProtKB-KW"/>
</dbReference>
<dbReference type="SMART" id="SM00325">
    <property type="entry name" value="RhoGEF"/>
    <property type="match status" value="1"/>
</dbReference>
<gene>
    <name evidence="4" type="ORF">SBAD_LOCUS3030</name>
</gene>
<keyword evidence="5" id="KW-1185">Reference proteome</keyword>
<dbReference type="GO" id="GO:0005737">
    <property type="term" value="C:cytoplasm"/>
    <property type="evidence" value="ECO:0007669"/>
    <property type="project" value="UniProtKB-ARBA"/>
</dbReference>
<dbReference type="AlphaFoldDB" id="A0A3P8A8Y7"/>
<dbReference type="PROSITE" id="PS50010">
    <property type="entry name" value="DH_2"/>
    <property type="match status" value="1"/>
</dbReference>
<dbReference type="PANTHER" id="PTHR12877">
    <property type="entry name" value="RHO GUANINE NUCLEOTIDE EXCHANGE FACTOR"/>
    <property type="match status" value="1"/>
</dbReference>
<dbReference type="SUPFAM" id="SSF50729">
    <property type="entry name" value="PH domain-like"/>
    <property type="match status" value="1"/>
</dbReference>
<dbReference type="GO" id="GO:0035556">
    <property type="term" value="P:intracellular signal transduction"/>
    <property type="evidence" value="ECO:0007669"/>
    <property type="project" value="InterPro"/>
</dbReference>
<dbReference type="EMBL" id="UZAM01007531">
    <property type="protein sequence ID" value="VDO99759.1"/>
    <property type="molecule type" value="Genomic_DNA"/>
</dbReference>
<organism evidence="4 5">
    <name type="scientific">Soboliphyme baturini</name>
    <dbReference type="NCBI Taxonomy" id="241478"/>
    <lineage>
        <taxon>Eukaryota</taxon>
        <taxon>Metazoa</taxon>
        <taxon>Ecdysozoa</taxon>
        <taxon>Nematoda</taxon>
        <taxon>Enoplea</taxon>
        <taxon>Dorylaimia</taxon>
        <taxon>Dioctophymatida</taxon>
        <taxon>Dioctophymatoidea</taxon>
        <taxon>Soboliphymatidae</taxon>
        <taxon>Soboliphyme</taxon>
    </lineage>
</organism>
<reference evidence="4 5" key="1">
    <citation type="submission" date="2018-11" db="EMBL/GenBank/DDBJ databases">
        <authorList>
            <consortium name="Pathogen Informatics"/>
        </authorList>
    </citation>
    <scope>NUCLEOTIDE SEQUENCE [LARGE SCALE GENOMIC DNA]</scope>
</reference>
<evidence type="ECO:0000259" key="3">
    <source>
        <dbReference type="PROSITE" id="PS50010"/>
    </source>
</evidence>
<dbReference type="InterPro" id="IPR039919">
    <property type="entry name" value="ARHGEF10/ARHGEF17"/>
</dbReference>
<dbReference type="SUPFAM" id="SSF48065">
    <property type="entry name" value="DBL homology domain (DH-domain)"/>
    <property type="match status" value="1"/>
</dbReference>
<dbReference type="Gene3D" id="2.30.29.30">
    <property type="entry name" value="Pleckstrin-homology domain (PH domain)/Phosphotyrosine-binding domain (PTB)"/>
    <property type="match status" value="1"/>
</dbReference>
<evidence type="ECO:0000313" key="5">
    <source>
        <dbReference type="Proteomes" id="UP000270296"/>
    </source>
</evidence>
<dbReference type="GO" id="GO:0051496">
    <property type="term" value="P:positive regulation of stress fiber assembly"/>
    <property type="evidence" value="ECO:0007669"/>
    <property type="project" value="UniProtKB-ARBA"/>
</dbReference>
<dbReference type="OrthoDB" id="5870647at2759"/>
<dbReference type="InterPro" id="IPR011993">
    <property type="entry name" value="PH-like_dom_sf"/>
</dbReference>
<dbReference type="Gene3D" id="1.20.900.10">
    <property type="entry name" value="Dbl homology (DH) domain"/>
    <property type="match status" value="1"/>
</dbReference>
<dbReference type="FunFam" id="1.20.900.10:FF:000003">
    <property type="entry name" value="Rho guanine nucleotide exchange factor 10 like"/>
    <property type="match status" value="1"/>
</dbReference>
<dbReference type="InterPro" id="IPR000219">
    <property type="entry name" value="DH_dom"/>
</dbReference>
<feature type="domain" description="DH" evidence="3">
    <location>
        <begin position="8"/>
        <end position="196"/>
    </location>
</feature>
<dbReference type="Pfam" id="PF19057">
    <property type="entry name" value="PH_19"/>
    <property type="match status" value="1"/>
</dbReference>
<evidence type="ECO:0000256" key="2">
    <source>
        <dbReference type="SAM" id="Coils"/>
    </source>
</evidence>